<organism evidence="1">
    <name type="scientific">Homo sapiens</name>
    <name type="common">Human</name>
    <dbReference type="NCBI Taxonomy" id="9606"/>
    <lineage>
        <taxon>Eukaryota</taxon>
        <taxon>Metazoa</taxon>
        <taxon>Chordata</taxon>
        <taxon>Craniata</taxon>
        <taxon>Vertebrata</taxon>
        <taxon>Euteleostomi</taxon>
        <taxon>Mammalia</taxon>
        <taxon>Eutheria</taxon>
        <taxon>Euarchontoglires</taxon>
        <taxon>Primates</taxon>
        <taxon>Haplorrhini</taxon>
        <taxon>Catarrhini</taxon>
        <taxon>Hominidae</taxon>
        <taxon>Homo</taxon>
    </lineage>
</organism>
<dbReference type="OrthoDB" id="189220at2759"/>
<name>X5DPA9_HUMAN</name>
<dbReference type="ChiTaRS" id="PDE4B">
    <property type="organism name" value="human"/>
</dbReference>
<sequence>MKKSRSVMTVMADDL</sequence>
<protein>
    <submittedName>
        <fullName evidence="1">Phosphodiesterase 4B cAMP-specific isoform C</fullName>
    </submittedName>
</protein>
<proteinExistence type="evidence at transcript level"/>
<accession>X5DPA9</accession>
<dbReference type="EMBL" id="KJ535082">
    <property type="protein sequence ID" value="AHW56721.1"/>
    <property type="molecule type" value="mRNA"/>
</dbReference>
<evidence type="ECO:0000313" key="1">
    <source>
        <dbReference type="EMBL" id="AHW56721.1"/>
    </source>
</evidence>
<gene>
    <name evidence="1" type="primary">PDE4B</name>
</gene>
<reference evidence="1" key="1">
    <citation type="journal article" date="2014" name="Nat. Commun.">
        <title>Protein interaction network of alternatively spliced isoforms from brain links genetic risk factors for autism.</title>
        <authorList>
            <person name="Corominas R."/>
            <person name="Yang X."/>
            <person name="Lin G.N."/>
            <person name="Kang S."/>
            <person name="Shen Y."/>
            <person name="Ghamsari L."/>
            <person name="Broly M."/>
            <person name="Rodriguez M."/>
            <person name="Tam S."/>
            <person name="Wanamaker S.A."/>
            <person name="Fan C."/>
            <person name="Yi S."/>
            <person name="Tasan M."/>
            <person name="Lemmens I."/>
            <person name="Kuang X."/>
            <person name="Zhao N."/>
            <person name="Malhotra D."/>
            <person name="Michaelson J.J."/>
            <person name="Vacic V."/>
            <person name="Calderwood M.A."/>
            <person name="Roth F.P."/>
            <person name="Tavernier J."/>
            <person name="Horvath S."/>
            <person name="Salehi-Ashtiani K."/>
            <person name="Korkin D."/>
            <person name="Sebat J."/>
            <person name="Hill D.E."/>
            <person name="Hao T."/>
            <person name="Vidal M."/>
            <person name="Iakoucheva L.M."/>
        </authorList>
    </citation>
    <scope>NUCLEOTIDE SEQUENCE</scope>
    <source>
        <tissue evidence="1">Adult whole brain</tissue>
    </source>
</reference>